<evidence type="ECO:0000256" key="4">
    <source>
        <dbReference type="RuleBase" id="RU004020"/>
    </source>
</evidence>
<evidence type="ECO:0000256" key="2">
    <source>
        <dbReference type="ARBA" id="ARBA00023125"/>
    </source>
</evidence>
<dbReference type="PANTHER" id="PTHR10015:SF427">
    <property type="entry name" value="HEAT SHOCK FACTOR PROTEIN"/>
    <property type="match status" value="1"/>
</dbReference>
<proteinExistence type="inferred from homology"/>
<comment type="caution">
    <text evidence="6">The sequence shown here is derived from an EMBL/GenBank/DDBJ whole genome shotgun (WGS) entry which is preliminary data.</text>
</comment>
<dbReference type="VEuPathDB" id="FungiDB:AeMF1_001947"/>
<dbReference type="SUPFAM" id="SSF46785">
    <property type="entry name" value="Winged helix' DNA-binding domain"/>
    <property type="match status" value="1"/>
</dbReference>
<evidence type="ECO:0000313" key="6">
    <source>
        <dbReference type="EMBL" id="KAF0724672.1"/>
    </source>
</evidence>
<dbReference type="PANTHER" id="PTHR10015">
    <property type="entry name" value="HEAT SHOCK TRANSCRIPTION FACTOR"/>
    <property type="match status" value="1"/>
</dbReference>
<sequence length="244" mass="28037">MVTPTSPSNSSVDGSMATKKRKVGVPKFLRYLYQILDKEDSSIISWANNGSSIQILDTDRMAQYILPKYFKHSKYASFQRQLNYFGFRKWTKSQTNICTFSHPEFRQNRPDRLYLIKRKNSPESARKKLPTVKSSADKLFTPLLHLNDFLVPSFQQRLMFPTDFDMKQEFQPHAMGDIENLNIQTDSAPNFNLLDMSPMCTPAATLPDIKDSDAPFDFDMNCTWLDGFNPTDSVNNAFGQPEFA</sequence>
<comment type="subcellular location">
    <subcellularLocation>
        <location evidence="1">Nucleus</location>
    </subcellularLocation>
</comment>
<dbReference type="InterPro" id="IPR036388">
    <property type="entry name" value="WH-like_DNA-bd_sf"/>
</dbReference>
<evidence type="ECO:0000256" key="3">
    <source>
        <dbReference type="ARBA" id="ARBA00023242"/>
    </source>
</evidence>
<evidence type="ECO:0000256" key="1">
    <source>
        <dbReference type="ARBA" id="ARBA00004123"/>
    </source>
</evidence>
<dbReference type="Proteomes" id="UP000481153">
    <property type="component" value="Unassembled WGS sequence"/>
</dbReference>
<reference evidence="6 7" key="1">
    <citation type="submission" date="2019-07" db="EMBL/GenBank/DDBJ databases">
        <title>Genomics analysis of Aphanomyces spp. identifies a new class of oomycete effector associated with host adaptation.</title>
        <authorList>
            <person name="Gaulin E."/>
        </authorList>
    </citation>
    <scope>NUCLEOTIDE SEQUENCE [LARGE SCALE GENOMIC DNA]</scope>
    <source>
        <strain evidence="6 7">ATCC 201684</strain>
    </source>
</reference>
<accession>A0A6G0WBA5</accession>
<evidence type="ECO:0000313" key="7">
    <source>
        <dbReference type="Proteomes" id="UP000481153"/>
    </source>
</evidence>
<protein>
    <recommendedName>
        <fullName evidence="5">HSF-type DNA-binding domain-containing protein</fullName>
    </recommendedName>
</protein>
<dbReference type="OrthoDB" id="60033at2759"/>
<dbReference type="Pfam" id="PF00447">
    <property type="entry name" value="HSF_DNA-bind"/>
    <property type="match status" value="1"/>
</dbReference>
<dbReference type="FunFam" id="1.10.10.10:FF:000286">
    <property type="entry name" value="Heat shock transcription factor"/>
    <property type="match status" value="1"/>
</dbReference>
<keyword evidence="3" id="KW-0539">Nucleus</keyword>
<evidence type="ECO:0000259" key="5">
    <source>
        <dbReference type="SMART" id="SM00415"/>
    </source>
</evidence>
<dbReference type="InterPro" id="IPR036390">
    <property type="entry name" value="WH_DNA-bd_sf"/>
</dbReference>
<feature type="domain" description="HSF-type DNA-binding" evidence="5">
    <location>
        <begin position="24"/>
        <end position="119"/>
    </location>
</feature>
<dbReference type="GO" id="GO:0005634">
    <property type="term" value="C:nucleus"/>
    <property type="evidence" value="ECO:0007669"/>
    <property type="project" value="UniProtKB-SubCell"/>
</dbReference>
<organism evidence="6 7">
    <name type="scientific">Aphanomyces euteiches</name>
    <dbReference type="NCBI Taxonomy" id="100861"/>
    <lineage>
        <taxon>Eukaryota</taxon>
        <taxon>Sar</taxon>
        <taxon>Stramenopiles</taxon>
        <taxon>Oomycota</taxon>
        <taxon>Saprolegniomycetes</taxon>
        <taxon>Saprolegniales</taxon>
        <taxon>Verrucalvaceae</taxon>
        <taxon>Aphanomyces</taxon>
    </lineage>
</organism>
<keyword evidence="2" id="KW-0238">DNA-binding</keyword>
<dbReference type="SMART" id="SM00415">
    <property type="entry name" value="HSF"/>
    <property type="match status" value="1"/>
</dbReference>
<dbReference type="PRINTS" id="PR00056">
    <property type="entry name" value="HSFDOMAIN"/>
</dbReference>
<dbReference type="GO" id="GO:0003700">
    <property type="term" value="F:DNA-binding transcription factor activity"/>
    <property type="evidence" value="ECO:0007669"/>
    <property type="project" value="InterPro"/>
</dbReference>
<name>A0A6G0WBA5_9STRA</name>
<dbReference type="GO" id="GO:0043565">
    <property type="term" value="F:sequence-specific DNA binding"/>
    <property type="evidence" value="ECO:0007669"/>
    <property type="project" value="InterPro"/>
</dbReference>
<dbReference type="EMBL" id="VJMJ01000266">
    <property type="protein sequence ID" value="KAF0724672.1"/>
    <property type="molecule type" value="Genomic_DNA"/>
</dbReference>
<dbReference type="Gene3D" id="1.10.10.10">
    <property type="entry name" value="Winged helix-like DNA-binding domain superfamily/Winged helix DNA-binding domain"/>
    <property type="match status" value="1"/>
</dbReference>
<dbReference type="AlphaFoldDB" id="A0A6G0WBA5"/>
<dbReference type="InterPro" id="IPR000232">
    <property type="entry name" value="HSF_DNA-bd"/>
</dbReference>
<gene>
    <name evidence="6" type="ORF">Ae201684_016735</name>
</gene>
<comment type="similarity">
    <text evidence="4">Belongs to the HSF family.</text>
</comment>
<keyword evidence="7" id="KW-1185">Reference proteome</keyword>